<feature type="domain" description="RING-type" evidence="5">
    <location>
        <begin position="62"/>
        <end position="102"/>
    </location>
</feature>
<dbReference type="PROSITE" id="PS50089">
    <property type="entry name" value="ZF_RING_2"/>
    <property type="match status" value="1"/>
</dbReference>
<dbReference type="Gene3D" id="3.30.40.10">
    <property type="entry name" value="Zinc/RING finger domain, C3HC4 (zinc finger)"/>
    <property type="match status" value="1"/>
</dbReference>
<dbReference type="InterPro" id="IPR001841">
    <property type="entry name" value="Znf_RING"/>
</dbReference>
<proteinExistence type="predicted"/>
<sequence length="131" mass="14817">MVSQSQKKQTLCPKHFLYRVLAQVLPVSLIVNGNSASPMPANETHISQKEGIYAHHSYQFLCSICLDVFTDPVSTPCGHNFCKNCISQHWDISEKCQCPVCKKVFETRPELHINTFISEMVSHPCFFSVLS</sequence>
<evidence type="ECO:0000256" key="4">
    <source>
        <dbReference type="PROSITE-ProRule" id="PRU00175"/>
    </source>
</evidence>
<keyword evidence="7" id="KW-1185">Reference proteome</keyword>
<dbReference type="GO" id="GO:0008270">
    <property type="term" value="F:zinc ion binding"/>
    <property type="evidence" value="ECO:0007669"/>
    <property type="project" value="UniProtKB-KW"/>
</dbReference>
<dbReference type="PANTHER" id="PTHR25465:SF49">
    <property type="entry name" value="BLOODTHIRSTY-RELATED GENE FAMILY, MEMBER 1-RELATED"/>
    <property type="match status" value="1"/>
</dbReference>
<dbReference type="Pfam" id="PF13445">
    <property type="entry name" value="zf-RING_UBOX"/>
    <property type="match status" value="1"/>
</dbReference>
<dbReference type="Proteomes" id="UP000264840">
    <property type="component" value="Unplaced"/>
</dbReference>
<dbReference type="GeneTree" id="ENSGT01040000240385"/>
<dbReference type="InterPro" id="IPR027370">
    <property type="entry name" value="Znf-RING_euk"/>
</dbReference>
<protein>
    <recommendedName>
        <fullName evidence="5">RING-type domain-containing protein</fullName>
    </recommendedName>
</protein>
<reference evidence="6" key="1">
    <citation type="submission" date="2025-08" db="UniProtKB">
        <authorList>
            <consortium name="Ensembl"/>
        </authorList>
    </citation>
    <scope>IDENTIFICATION</scope>
</reference>
<keyword evidence="3" id="KW-0862">Zinc</keyword>
<keyword evidence="1" id="KW-0479">Metal-binding</keyword>
<evidence type="ECO:0000259" key="5">
    <source>
        <dbReference type="PROSITE" id="PS50089"/>
    </source>
</evidence>
<dbReference type="PROSITE" id="PS00518">
    <property type="entry name" value="ZF_RING_1"/>
    <property type="match status" value="1"/>
</dbReference>
<dbReference type="InterPro" id="IPR017907">
    <property type="entry name" value="Znf_RING_CS"/>
</dbReference>
<dbReference type="SUPFAM" id="SSF57850">
    <property type="entry name" value="RING/U-box"/>
    <property type="match status" value="1"/>
</dbReference>
<evidence type="ECO:0000313" key="6">
    <source>
        <dbReference type="Ensembl" id="ENSHBUP00000034648.1"/>
    </source>
</evidence>
<accession>A0A3Q3D042</accession>
<dbReference type="Ensembl" id="ENSHBUT00000029627.1">
    <property type="protein sequence ID" value="ENSHBUP00000034648.1"/>
    <property type="gene ID" value="ENSHBUG00000022358.1"/>
</dbReference>
<dbReference type="InterPro" id="IPR051051">
    <property type="entry name" value="E3_ubiq-ligase_TRIM/RNF"/>
</dbReference>
<dbReference type="PANTHER" id="PTHR25465">
    <property type="entry name" value="B-BOX DOMAIN CONTAINING"/>
    <property type="match status" value="1"/>
</dbReference>
<keyword evidence="2 4" id="KW-0863">Zinc-finger</keyword>
<dbReference type="InterPro" id="IPR013083">
    <property type="entry name" value="Znf_RING/FYVE/PHD"/>
</dbReference>
<dbReference type="SMART" id="SM00184">
    <property type="entry name" value="RING"/>
    <property type="match status" value="1"/>
</dbReference>
<evidence type="ECO:0000313" key="7">
    <source>
        <dbReference type="Proteomes" id="UP000264840"/>
    </source>
</evidence>
<organism evidence="6 7">
    <name type="scientific">Haplochromis burtoni</name>
    <name type="common">Burton's mouthbrooder</name>
    <name type="synonym">Chromis burtoni</name>
    <dbReference type="NCBI Taxonomy" id="8153"/>
    <lineage>
        <taxon>Eukaryota</taxon>
        <taxon>Metazoa</taxon>
        <taxon>Chordata</taxon>
        <taxon>Craniata</taxon>
        <taxon>Vertebrata</taxon>
        <taxon>Euteleostomi</taxon>
        <taxon>Actinopterygii</taxon>
        <taxon>Neopterygii</taxon>
        <taxon>Teleostei</taxon>
        <taxon>Neoteleostei</taxon>
        <taxon>Acanthomorphata</taxon>
        <taxon>Ovalentaria</taxon>
        <taxon>Cichlomorphae</taxon>
        <taxon>Cichliformes</taxon>
        <taxon>Cichlidae</taxon>
        <taxon>African cichlids</taxon>
        <taxon>Pseudocrenilabrinae</taxon>
        <taxon>Haplochromini</taxon>
        <taxon>Haplochromis</taxon>
    </lineage>
</organism>
<evidence type="ECO:0000256" key="3">
    <source>
        <dbReference type="ARBA" id="ARBA00022833"/>
    </source>
</evidence>
<dbReference type="AlphaFoldDB" id="A0A3Q3D042"/>
<name>A0A3Q3D042_HAPBU</name>
<dbReference type="STRING" id="8153.ENSHBUP00000034648"/>
<reference evidence="6" key="2">
    <citation type="submission" date="2025-09" db="UniProtKB">
        <authorList>
            <consortium name="Ensembl"/>
        </authorList>
    </citation>
    <scope>IDENTIFICATION</scope>
</reference>
<evidence type="ECO:0000256" key="1">
    <source>
        <dbReference type="ARBA" id="ARBA00022723"/>
    </source>
</evidence>
<evidence type="ECO:0000256" key="2">
    <source>
        <dbReference type="ARBA" id="ARBA00022771"/>
    </source>
</evidence>